<accession>A0A1H0KJF5</accession>
<dbReference type="AlphaFoldDB" id="A0A1H0KJF5"/>
<keyword evidence="1" id="KW-0732">Signal</keyword>
<dbReference type="Proteomes" id="UP000199134">
    <property type="component" value="Unassembled WGS sequence"/>
</dbReference>
<proteinExistence type="predicted"/>
<reference evidence="3 4" key="2">
    <citation type="submission" date="2016-10" db="EMBL/GenBank/DDBJ databases">
        <authorList>
            <person name="Varghese N."/>
            <person name="Submissions S."/>
        </authorList>
    </citation>
    <scope>NUCLEOTIDE SEQUENCE</scope>
    <source>
        <strain evidence="3">BP1-145</strain>
        <strain evidence="4">BP1-148</strain>
    </source>
</reference>
<feature type="chain" id="PRO_5041051274" description="DUF4369 domain-containing protein" evidence="1">
    <location>
        <begin position="21"/>
        <end position="218"/>
    </location>
</feature>
<dbReference type="EMBL" id="FNIW01000026">
    <property type="protein sequence ID" value="SDO55936.1"/>
    <property type="molecule type" value="Genomic_DNA"/>
</dbReference>
<feature type="signal peptide" evidence="1">
    <location>
        <begin position="1"/>
        <end position="20"/>
    </location>
</feature>
<dbReference type="OrthoDB" id="1082896at2"/>
<evidence type="ECO:0000313" key="5">
    <source>
        <dbReference type="Proteomes" id="UP000199134"/>
    </source>
</evidence>
<name>A0A1H0KJF5_9BACT</name>
<gene>
    <name evidence="3" type="ORF">SAMN04487900_12621</name>
    <name evidence="2" type="ORF">SAMN04487901_12425</name>
</gene>
<dbReference type="EMBL" id="FNCQ01000024">
    <property type="protein sequence ID" value="SDH37109.1"/>
    <property type="molecule type" value="Genomic_DNA"/>
</dbReference>
<dbReference type="Proteomes" id="UP000198779">
    <property type="component" value="Unassembled WGS sequence"/>
</dbReference>
<dbReference type="RefSeq" id="WP_143005818.1">
    <property type="nucleotide sequence ID" value="NZ_FNCQ01000024.1"/>
</dbReference>
<reference evidence="2 5" key="1">
    <citation type="submission" date="2016-10" db="EMBL/GenBank/DDBJ databases">
        <authorList>
            <person name="de Groot N.N."/>
        </authorList>
    </citation>
    <scope>NUCLEOTIDE SEQUENCE [LARGE SCALE GENOMIC DNA]</scope>
    <source>
        <strain evidence="5">BP1-145</strain>
        <strain evidence="2">BP1-148</strain>
    </source>
</reference>
<evidence type="ECO:0000313" key="4">
    <source>
        <dbReference type="Proteomes" id="UP000198779"/>
    </source>
</evidence>
<dbReference type="STRING" id="645274.SAMN04487901_12425"/>
<evidence type="ECO:0000313" key="2">
    <source>
        <dbReference type="EMBL" id="SDH37109.1"/>
    </source>
</evidence>
<evidence type="ECO:0000313" key="3">
    <source>
        <dbReference type="EMBL" id="SDO55936.1"/>
    </source>
</evidence>
<protein>
    <recommendedName>
        <fullName evidence="6">DUF4369 domain-containing protein</fullName>
    </recommendedName>
</protein>
<evidence type="ECO:0000256" key="1">
    <source>
        <dbReference type="SAM" id="SignalP"/>
    </source>
</evidence>
<keyword evidence="4" id="KW-1185">Reference proteome</keyword>
<organism evidence="3 5">
    <name type="scientific">Prevotella communis</name>
    <dbReference type="NCBI Taxonomy" id="2913614"/>
    <lineage>
        <taxon>Bacteria</taxon>
        <taxon>Pseudomonadati</taxon>
        <taxon>Bacteroidota</taxon>
        <taxon>Bacteroidia</taxon>
        <taxon>Bacteroidales</taxon>
        <taxon>Prevotellaceae</taxon>
        <taxon>Prevotella</taxon>
    </lineage>
</organism>
<sequence length="218" mass="25109">MIKKTILLTMFVMAALVSTAQQRTTQATLYKQFKPSVITLKTGRTINQSHTNVFLKNGSLVYLNGEYTMEANMETIAAVEFDDRKFININNQLAYMVDSVGSNILYRIDLLDLNAYNQNLRNNINISNMGFESGAITTTSMDLNSEDDYKLPIFSHYYFFYNGEFVKVHERDISRVLPKDKDLKRKYRTIIGMDDFSWNSDNSLMKLLKAITVKEGEQ</sequence>
<evidence type="ECO:0008006" key="6">
    <source>
        <dbReference type="Google" id="ProtNLM"/>
    </source>
</evidence>
<accession>A0A1G8BVN8</accession>